<feature type="domain" description="LysM" evidence="4">
    <location>
        <begin position="206"/>
        <end position="255"/>
    </location>
</feature>
<comment type="caution">
    <text evidence="5">The sequence shown here is derived from an EMBL/GenBank/DDBJ whole genome shotgun (WGS) entry which is preliminary data.</text>
</comment>
<keyword evidence="2" id="KW-0175">Coiled coil</keyword>
<dbReference type="SMART" id="SM00257">
    <property type="entry name" value="LysM"/>
    <property type="match status" value="1"/>
</dbReference>
<evidence type="ECO:0000259" key="4">
    <source>
        <dbReference type="PROSITE" id="PS51782"/>
    </source>
</evidence>
<protein>
    <submittedName>
        <fullName evidence="5">LysM peptidoglycan-binding domain-containing protein</fullName>
    </submittedName>
</protein>
<feature type="compositionally biased region" description="Low complexity" evidence="3">
    <location>
        <begin position="157"/>
        <end position="174"/>
    </location>
</feature>
<dbReference type="InterPro" id="IPR018392">
    <property type="entry name" value="LysM"/>
</dbReference>
<feature type="compositionally biased region" description="Polar residues" evidence="3">
    <location>
        <begin position="178"/>
        <end position="199"/>
    </location>
</feature>
<dbReference type="Pfam" id="PF01476">
    <property type="entry name" value="LysM"/>
    <property type="match status" value="1"/>
</dbReference>
<dbReference type="Pfam" id="PF13414">
    <property type="entry name" value="TPR_11"/>
    <property type="match status" value="1"/>
</dbReference>
<evidence type="ECO:0000256" key="2">
    <source>
        <dbReference type="SAM" id="Coils"/>
    </source>
</evidence>
<keyword evidence="1" id="KW-0802">TPR repeat</keyword>
<evidence type="ECO:0000256" key="3">
    <source>
        <dbReference type="SAM" id="MobiDB-lite"/>
    </source>
</evidence>
<dbReference type="SUPFAM" id="SSF54106">
    <property type="entry name" value="LysM domain"/>
    <property type="match status" value="1"/>
</dbReference>
<reference evidence="5 6" key="1">
    <citation type="journal article" date="2024" name="Appl. Environ. Microbiol.">
        <title>Pontiella agarivorans sp. nov., a novel marine anaerobic bacterium capable of degrading macroalgal polysaccharides and fixing nitrogen.</title>
        <authorList>
            <person name="Liu N."/>
            <person name="Kivenson V."/>
            <person name="Peng X."/>
            <person name="Cui Z."/>
            <person name="Lankiewicz T.S."/>
            <person name="Gosselin K.M."/>
            <person name="English C.J."/>
            <person name="Blair E.M."/>
            <person name="O'Malley M.A."/>
            <person name="Valentine D.L."/>
        </authorList>
    </citation>
    <scope>NUCLEOTIDE SEQUENCE [LARGE SCALE GENOMIC DNA]</scope>
    <source>
        <strain evidence="5 6">NLcol2</strain>
    </source>
</reference>
<dbReference type="PROSITE" id="PS50005">
    <property type="entry name" value="TPR"/>
    <property type="match status" value="1"/>
</dbReference>
<dbReference type="RefSeq" id="WP_322607387.1">
    <property type="nucleotide sequence ID" value="NZ_JARVCO010000002.1"/>
</dbReference>
<organism evidence="5 6">
    <name type="scientific">Pontiella agarivorans</name>
    <dbReference type="NCBI Taxonomy" id="3038953"/>
    <lineage>
        <taxon>Bacteria</taxon>
        <taxon>Pseudomonadati</taxon>
        <taxon>Kiritimatiellota</taxon>
        <taxon>Kiritimatiellia</taxon>
        <taxon>Kiritimatiellales</taxon>
        <taxon>Pontiellaceae</taxon>
        <taxon>Pontiella</taxon>
    </lineage>
</organism>
<dbReference type="PANTHER" id="PTHR34700">
    <property type="entry name" value="POTASSIUM BINDING PROTEIN KBP"/>
    <property type="match status" value="1"/>
</dbReference>
<feature type="region of interest" description="Disordered" evidence="3">
    <location>
        <begin position="155"/>
        <end position="199"/>
    </location>
</feature>
<dbReference type="InterPro" id="IPR019734">
    <property type="entry name" value="TPR_rpt"/>
</dbReference>
<dbReference type="Gene3D" id="1.25.40.10">
    <property type="entry name" value="Tetratricopeptide repeat domain"/>
    <property type="match status" value="1"/>
</dbReference>
<dbReference type="Gene3D" id="3.10.350.10">
    <property type="entry name" value="LysM domain"/>
    <property type="match status" value="1"/>
</dbReference>
<dbReference type="PANTHER" id="PTHR34700:SF4">
    <property type="entry name" value="PHAGE-LIKE ELEMENT PBSX PROTEIN XKDP"/>
    <property type="match status" value="1"/>
</dbReference>
<keyword evidence="6" id="KW-1185">Reference proteome</keyword>
<dbReference type="PROSITE" id="PS51257">
    <property type="entry name" value="PROKAR_LIPOPROTEIN"/>
    <property type="match status" value="1"/>
</dbReference>
<dbReference type="InterPro" id="IPR052196">
    <property type="entry name" value="Bact_Kbp"/>
</dbReference>
<evidence type="ECO:0000256" key="1">
    <source>
        <dbReference type="PROSITE-ProRule" id="PRU00339"/>
    </source>
</evidence>
<evidence type="ECO:0000313" key="5">
    <source>
        <dbReference type="EMBL" id="MDZ8117586.1"/>
    </source>
</evidence>
<dbReference type="CDD" id="cd00118">
    <property type="entry name" value="LysM"/>
    <property type="match status" value="1"/>
</dbReference>
<dbReference type="EMBL" id="JARVCO010000002">
    <property type="protein sequence ID" value="MDZ8117586.1"/>
    <property type="molecule type" value="Genomic_DNA"/>
</dbReference>
<dbReference type="PROSITE" id="PS51782">
    <property type="entry name" value="LYSM"/>
    <property type="match status" value="1"/>
</dbReference>
<gene>
    <name evidence="5" type="ORF">P9H32_03025</name>
</gene>
<dbReference type="InterPro" id="IPR036779">
    <property type="entry name" value="LysM_dom_sf"/>
</dbReference>
<proteinExistence type="predicted"/>
<accession>A0ABU5MU18</accession>
<dbReference type="InterPro" id="IPR011990">
    <property type="entry name" value="TPR-like_helical_dom_sf"/>
</dbReference>
<name>A0ABU5MU18_9BACT</name>
<evidence type="ECO:0000313" key="6">
    <source>
        <dbReference type="Proteomes" id="UP001290861"/>
    </source>
</evidence>
<dbReference type="SUPFAM" id="SSF48452">
    <property type="entry name" value="TPR-like"/>
    <property type="match status" value="1"/>
</dbReference>
<dbReference type="Proteomes" id="UP001290861">
    <property type="component" value="Unassembled WGS sequence"/>
</dbReference>
<feature type="repeat" description="TPR" evidence="1">
    <location>
        <begin position="31"/>
        <end position="64"/>
    </location>
</feature>
<sequence>MNRFIPMLLVGVMTLAGCGKNSGSIEEREERDPNVLSGQQYMEQGNYDAAIQEFKTALEQEPLMARPHLDLAIIYQQHKINYIHAIYHYDRYLELRPNAEKAGFIEEQKLKVAQALANTLVNNSPEVKKVIQQRSTLIQQNNDLKRQLADALKKKSVAPVTTTPTTASQTVTPKRNTESVTQAVPKPTTSIVPAGTTQVPTKPKHQIYHVVGGDTLTKIATKFYGDSGKWDIIYEANKGMMRSPGDLRVGQTLVIPSIQN</sequence>
<feature type="coiled-coil region" evidence="2">
    <location>
        <begin position="127"/>
        <end position="154"/>
    </location>
</feature>